<sequence length="281" mass="30357">MMIALTKGYLCPSQPFNGKVHSVFRRAINITTDLTSEPWVSLLGQALPATPTAFQCDFGAHGDLTALVKAGDVVFMRGGVIRLPAAALVVNTSAAKDWPQTEPIMLLNQALIQRNFGLAEAGLSQHCVAPQQQRIRSAHEYIQHLGLTTPMCLASAPEWLTNNIGYGKGLTPSGDDFLLGVLAVLSSVYEIYPKAADIFQRIALQVQQQLGKTTDISAHYLSLALSRHFSQPVQWLVYYLLTTQDESTIAIAMAKNLSIGASSGADTIAGILYCITQLLLS</sequence>
<reference evidence="1 2" key="1">
    <citation type="journal article" date="2022" name="Environ. Microbiol. Rep.">
        <title>Eco-phylogenetic analyses reveal divergent evolution of vitamin B12 metabolism in the marine bacterial family 'Psychromonadaceae'.</title>
        <authorList>
            <person name="Jin X."/>
            <person name="Yang Y."/>
            <person name="Cao H."/>
            <person name="Gao B."/>
            <person name="Zhao Z."/>
        </authorList>
    </citation>
    <scope>NUCLEOTIDE SEQUENCE [LARGE SCALE GENOMIC DNA]</scope>
    <source>
        <strain evidence="1 2">MKS20</strain>
    </source>
</reference>
<accession>A0ABS8W885</accession>
<organism evidence="1 2">
    <name type="scientific">Motilimonas cestriensis</name>
    <dbReference type="NCBI Taxonomy" id="2742685"/>
    <lineage>
        <taxon>Bacteria</taxon>
        <taxon>Pseudomonadati</taxon>
        <taxon>Pseudomonadota</taxon>
        <taxon>Gammaproteobacteria</taxon>
        <taxon>Alteromonadales</taxon>
        <taxon>Alteromonadales genera incertae sedis</taxon>
        <taxon>Motilimonas</taxon>
    </lineage>
</organism>
<dbReference type="EMBL" id="JAIMJA010000003">
    <property type="protein sequence ID" value="MCE2593958.1"/>
    <property type="molecule type" value="Genomic_DNA"/>
</dbReference>
<dbReference type="RefSeq" id="WP_233051541.1">
    <property type="nucleotide sequence ID" value="NZ_JAIMJA010000003.1"/>
</dbReference>
<keyword evidence="2" id="KW-1185">Reference proteome</keyword>
<gene>
    <name evidence="1" type="ORF">K6Y31_03910</name>
</gene>
<protein>
    <submittedName>
        <fullName evidence="1">DUF2877 domain-containing protein</fullName>
    </submittedName>
</protein>
<evidence type="ECO:0000313" key="2">
    <source>
        <dbReference type="Proteomes" id="UP001201273"/>
    </source>
</evidence>
<proteinExistence type="predicted"/>
<comment type="caution">
    <text evidence="1">The sequence shown here is derived from an EMBL/GenBank/DDBJ whole genome shotgun (WGS) entry which is preliminary data.</text>
</comment>
<dbReference type="Proteomes" id="UP001201273">
    <property type="component" value="Unassembled WGS sequence"/>
</dbReference>
<dbReference type="Pfam" id="PF11392">
    <property type="entry name" value="AllH"/>
    <property type="match status" value="1"/>
</dbReference>
<evidence type="ECO:0000313" key="1">
    <source>
        <dbReference type="EMBL" id="MCE2593958.1"/>
    </source>
</evidence>
<dbReference type="InterPro" id="IPR021530">
    <property type="entry name" value="AllH-like"/>
</dbReference>
<name>A0ABS8W885_9GAMM</name>